<comment type="caution">
    <text evidence="2">The sequence shown here is derived from an EMBL/GenBank/DDBJ whole genome shotgun (WGS) entry which is preliminary data.</text>
</comment>
<dbReference type="InterPro" id="IPR024983">
    <property type="entry name" value="CHAT_dom"/>
</dbReference>
<name>A0A428YN60_KIBAR</name>
<dbReference type="Gene3D" id="1.25.40.10">
    <property type="entry name" value="Tetratricopeptide repeat domain"/>
    <property type="match status" value="1"/>
</dbReference>
<proteinExistence type="predicted"/>
<feature type="domain" description="CHAT" evidence="1">
    <location>
        <begin position="583"/>
        <end position="835"/>
    </location>
</feature>
<dbReference type="InterPro" id="IPR011990">
    <property type="entry name" value="TPR-like_helical_dom_sf"/>
</dbReference>
<dbReference type="Pfam" id="PF12770">
    <property type="entry name" value="CHAT"/>
    <property type="match status" value="1"/>
</dbReference>
<evidence type="ECO:0000313" key="2">
    <source>
        <dbReference type="EMBL" id="RSM69645.1"/>
    </source>
</evidence>
<sequence length="873" mass="95317">MRPVTVELDPDDPIAEALVRAQAAFARSDPSGVDAAYAQAVELAARNAGTRRALQIDHVGRLHALAAGSLTIRRCDEYLAADPGQHIVRLVRAEAYASVGDHTSAVADASAIRSSVGDPAVALKPDDHARLRRIEGLAAADRDDLHNAAAELSEARRLFLVAGNQSGVAAVDRDRVLIAVRLGEEPVPPELLPHEPQTVDDYLLLAMFLKRQLRYEEALVMVLRGVVGSDVDRAMRLPLLSELVVLLHLTGQRTVAEQLSPLLAEAAEDWPDRTAAKDWLARLSVETPANAPLSPRFGQAIQHARRMIDADRLDEAENLLLHWRDRAGTARDSCIWRLAAGELELARYVRSSEVEYRSQAIGQLTEAAKQARENSLAEVQIRALRLLGDAHADAGNDDTAMSCWGTAHRLEEEVAALQKVTDTVRVGMLLASEDEHDSRIRYAAWAVDRHGEKAAAAVVVAMEAARGATILSAIVGGGAVRNLPQVNDLTGCQRWLREITRDIPRSQLVWMMRPVPGWIHQALIGPGVLHYFATPVAANRLNEAITQLEAYLSRDDMVEHAVNTGMFDEYLAVIADQIGIGSVLAVIPQRVNRIAIVAGRMLSVVPFSAMTIPGTDERIGHRYALSDLPCLSAWRPLRLRSLRQRGHDSLLVSPTASLTQATAMPDRSTVFGKPARLTVSGEDATPDRLRSDLAAKPRHVLRIDSHGEHEPGDPPVSWLQLAPEGPAGRLDIGQLRDLDLRSCGTVVLGACESGMAERLGRDEAVGLVRAAMHAGSSSVVAARWIAEDPMAAKVLDRFERYIRYLPRDVALQRAQLDERRDEHPVFWACWTLYGDTGWQTSGGPIRRILAKWKEKRAAPDQGGQAAGLPVLRG</sequence>
<organism evidence="2 3">
    <name type="scientific">Kibdelosporangium aridum</name>
    <dbReference type="NCBI Taxonomy" id="2030"/>
    <lineage>
        <taxon>Bacteria</taxon>
        <taxon>Bacillati</taxon>
        <taxon>Actinomycetota</taxon>
        <taxon>Actinomycetes</taxon>
        <taxon>Pseudonocardiales</taxon>
        <taxon>Pseudonocardiaceae</taxon>
        <taxon>Kibdelosporangium</taxon>
    </lineage>
</organism>
<gene>
    <name evidence="2" type="ORF">DMH04_45830</name>
</gene>
<dbReference type="Proteomes" id="UP000287547">
    <property type="component" value="Unassembled WGS sequence"/>
</dbReference>
<accession>A0A428YN60</accession>
<dbReference type="EMBL" id="QHKI01000070">
    <property type="protein sequence ID" value="RSM69645.1"/>
    <property type="molecule type" value="Genomic_DNA"/>
</dbReference>
<reference evidence="2 3" key="1">
    <citation type="submission" date="2018-05" db="EMBL/GenBank/DDBJ databases">
        <title>Evolution of GPA BGCs.</title>
        <authorList>
            <person name="Waglechner N."/>
            <person name="Wright G.D."/>
        </authorList>
    </citation>
    <scope>NUCLEOTIDE SEQUENCE [LARGE SCALE GENOMIC DNA]</scope>
    <source>
        <strain evidence="2 3">A82846</strain>
    </source>
</reference>
<dbReference type="SUPFAM" id="SSF48452">
    <property type="entry name" value="TPR-like"/>
    <property type="match status" value="1"/>
</dbReference>
<evidence type="ECO:0000259" key="1">
    <source>
        <dbReference type="Pfam" id="PF12770"/>
    </source>
</evidence>
<evidence type="ECO:0000313" key="3">
    <source>
        <dbReference type="Proteomes" id="UP000287547"/>
    </source>
</evidence>
<dbReference type="AlphaFoldDB" id="A0A428YN60"/>
<protein>
    <submittedName>
        <fullName evidence="2">CHAT domain-containing protein</fullName>
    </submittedName>
</protein>